<evidence type="ECO:0000313" key="13">
    <source>
        <dbReference type="Proteomes" id="UP001497382"/>
    </source>
</evidence>
<dbReference type="InterPro" id="IPR044145">
    <property type="entry name" value="IF2_II"/>
</dbReference>
<evidence type="ECO:0000256" key="6">
    <source>
        <dbReference type="ARBA" id="ARBA00022946"/>
    </source>
</evidence>
<dbReference type="InterPro" id="IPR023115">
    <property type="entry name" value="TIF_IF2_dom3"/>
</dbReference>
<keyword evidence="6" id="KW-0809">Transit peptide</keyword>
<dbReference type="InterPro" id="IPR009000">
    <property type="entry name" value="Transl_B-barrel_sf"/>
</dbReference>
<dbReference type="PANTHER" id="PTHR43381">
    <property type="entry name" value="TRANSLATION INITIATION FACTOR IF-2-RELATED"/>
    <property type="match status" value="1"/>
</dbReference>
<dbReference type="Pfam" id="PF22042">
    <property type="entry name" value="EF-G_D2"/>
    <property type="match status" value="1"/>
</dbReference>
<dbReference type="Gene3D" id="3.40.50.10050">
    <property type="entry name" value="Translation initiation factor IF- 2, domain 3"/>
    <property type="match status" value="1"/>
</dbReference>
<dbReference type="GO" id="GO:0003743">
    <property type="term" value="F:translation initiation factor activity"/>
    <property type="evidence" value="ECO:0007669"/>
    <property type="project" value="UniProtKB-KW"/>
</dbReference>
<dbReference type="FunFam" id="3.40.50.300:FF:000019">
    <property type="entry name" value="Translation initiation factor IF-2"/>
    <property type="match status" value="1"/>
</dbReference>
<evidence type="ECO:0000256" key="7">
    <source>
        <dbReference type="ARBA" id="ARBA00023128"/>
    </source>
</evidence>
<comment type="subcellular location">
    <subcellularLocation>
        <location evidence="1">Mitochondrion</location>
    </subcellularLocation>
</comment>
<comment type="similarity">
    <text evidence="2">Belongs to the TRAFAC class translation factor GTPase superfamily. Classic translation factor GTPase family. IF-2 subfamily.</text>
</comment>
<organism evidence="12 13">
    <name type="scientific">Larinioides sclopetarius</name>
    <dbReference type="NCBI Taxonomy" id="280406"/>
    <lineage>
        <taxon>Eukaryota</taxon>
        <taxon>Metazoa</taxon>
        <taxon>Ecdysozoa</taxon>
        <taxon>Arthropoda</taxon>
        <taxon>Chelicerata</taxon>
        <taxon>Arachnida</taxon>
        <taxon>Araneae</taxon>
        <taxon>Araneomorphae</taxon>
        <taxon>Entelegynae</taxon>
        <taxon>Araneoidea</taxon>
        <taxon>Araneidae</taxon>
        <taxon>Larinioides</taxon>
    </lineage>
</organism>
<evidence type="ECO:0000256" key="4">
    <source>
        <dbReference type="ARBA" id="ARBA00022741"/>
    </source>
</evidence>
<dbReference type="CDD" id="cd03702">
    <property type="entry name" value="IF2_mtIF2_II"/>
    <property type="match status" value="1"/>
</dbReference>
<dbReference type="InterPro" id="IPR053905">
    <property type="entry name" value="EF-G-like_DII"/>
</dbReference>
<dbReference type="Gene3D" id="2.40.30.10">
    <property type="entry name" value="Translation factors"/>
    <property type="match status" value="2"/>
</dbReference>
<dbReference type="InterPro" id="IPR000178">
    <property type="entry name" value="TF_IF2_bacterial-like"/>
</dbReference>
<evidence type="ECO:0000259" key="11">
    <source>
        <dbReference type="PROSITE" id="PS51722"/>
    </source>
</evidence>
<gene>
    <name evidence="12" type="ORF">LARSCL_LOCUS4971</name>
</gene>
<keyword evidence="3" id="KW-0396">Initiation factor</keyword>
<dbReference type="PANTHER" id="PTHR43381:SF20">
    <property type="entry name" value="TRANSLATION INITIATION FACTOR IF-2, MITOCHONDRIAL"/>
    <property type="match status" value="1"/>
</dbReference>
<dbReference type="CDD" id="cd03692">
    <property type="entry name" value="mtIF2_IVc"/>
    <property type="match status" value="1"/>
</dbReference>
<dbReference type="FunFam" id="2.40.30.10:FF:000007">
    <property type="entry name" value="Translation initiation factor IF-2"/>
    <property type="match status" value="1"/>
</dbReference>
<evidence type="ECO:0000256" key="2">
    <source>
        <dbReference type="ARBA" id="ARBA00007733"/>
    </source>
</evidence>
<dbReference type="Pfam" id="PF00009">
    <property type="entry name" value="GTP_EFTU"/>
    <property type="match status" value="1"/>
</dbReference>
<dbReference type="InterPro" id="IPR005225">
    <property type="entry name" value="Small_GTP-bd"/>
</dbReference>
<dbReference type="SUPFAM" id="SSF52540">
    <property type="entry name" value="P-loop containing nucleoside triphosphate hydrolases"/>
    <property type="match status" value="1"/>
</dbReference>
<dbReference type="GO" id="GO:0005525">
    <property type="term" value="F:GTP binding"/>
    <property type="evidence" value="ECO:0007669"/>
    <property type="project" value="UniProtKB-KW"/>
</dbReference>
<dbReference type="SUPFAM" id="SSF52156">
    <property type="entry name" value="Initiation factor IF2/eIF5b, domain 3"/>
    <property type="match status" value="1"/>
</dbReference>
<evidence type="ECO:0000256" key="1">
    <source>
        <dbReference type="ARBA" id="ARBA00004173"/>
    </source>
</evidence>
<dbReference type="PROSITE" id="PS01176">
    <property type="entry name" value="IF2"/>
    <property type="match status" value="1"/>
</dbReference>
<dbReference type="AlphaFoldDB" id="A0AAV1ZE46"/>
<accession>A0AAV1ZE46</accession>
<dbReference type="NCBIfam" id="TIGR00231">
    <property type="entry name" value="small_GTP"/>
    <property type="match status" value="1"/>
</dbReference>
<keyword evidence="7" id="KW-0496">Mitochondrion</keyword>
<dbReference type="Gene3D" id="3.40.50.300">
    <property type="entry name" value="P-loop containing nucleotide triphosphate hydrolases"/>
    <property type="match status" value="1"/>
</dbReference>
<dbReference type="SUPFAM" id="SSF50447">
    <property type="entry name" value="Translation proteins"/>
    <property type="match status" value="2"/>
</dbReference>
<dbReference type="GO" id="GO:0005739">
    <property type="term" value="C:mitochondrion"/>
    <property type="evidence" value="ECO:0007669"/>
    <property type="project" value="UniProtKB-SubCell"/>
</dbReference>
<keyword evidence="4" id="KW-0547">Nucleotide-binding</keyword>
<feature type="domain" description="Tr-type G" evidence="11">
    <location>
        <begin position="176"/>
        <end position="349"/>
    </location>
</feature>
<dbReference type="EMBL" id="CAXIEN010000044">
    <property type="protein sequence ID" value="CAL1269850.1"/>
    <property type="molecule type" value="Genomic_DNA"/>
</dbReference>
<dbReference type="InterPro" id="IPR036925">
    <property type="entry name" value="TIF_IF2_dom3_sf"/>
</dbReference>
<dbReference type="CDD" id="cd01887">
    <property type="entry name" value="IF2_eIF5B"/>
    <property type="match status" value="1"/>
</dbReference>
<keyword evidence="5" id="KW-0648">Protein biosynthesis</keyword>
<evidence type="ECO:0000256" key="5">
    <source>
        <dbReference type="ARBA" id="ARBA00022917"/>
    </source>
</evidence>
<evidence type="ECO:0000256" key="8">
    <source>
        <dbReference type="ARBA" id="ARBA00023134"/>
    </source>
</evidence>
<dbReference type="HAMAP" id="MF_00100_B">
    <property type="entry name" value="IF_2_B"/>
    <property type="match status" value="1"/>
</dbReference>
<keyword evidence="13" id="KW-1185">Reference proteome</keyword>
<evidence type="ECO:0000256" key="10">
    <source>
        <dbReference type="ARBA" id="ARBA00044200"/>
    </source>
</evidence>
<comment type="caution">
    <text evidence="12">The sequence shown here is derived from an EMBL/GenBank/DDBJ whole genome shotgun (WGS) entry which is preliminary data.</text>
</comment>
<dbReference type="InterPro" id="IPR015760">
    <property type="entry name" value="TIF_IF2"/>
</dbReference>
<comment type="function">
    <text evidence="9">One of the essential components for the initiation of protein synthesis. Protects formylmethionyl-tRNA from spontaneous hydrolysis and promotes its binding to the 30S ribosomal subunits. Also involved in the hydrolysis of GTP during the formation of the 70S ribosomal complex.</text>
</comment>
<dbReference type="Pfam" id="PF11987">
    <property type="entry name" value="IF-2"/>
    <property type="match status" value="1"/>
</dbReference>
<dbReference type="PROSITE" id="PS51722">
    <property type="entry name" value="G_TR_2"/>
    <property type="match status" value="1"/>
</dbReference>
<evidence type="ECO:0000256" key="3">
    <source>
        <dbReference type="ARBA" id="ARBA00022540"/>
    </source>
</evidence>
<dbReference type="FunFam" id="2.40.30.10:FF:000008">
    <property type="entry name" value="Translation initiation factor IF-2"/>
    <property type="match status" value="1"/>
</dbReference>
<keyword evidence="8" id="KW-0342">GTP-binding</keyword>
<reference evidence="12 13" key="1">
    <citation type="submission" date="2024-04" db="EMBL/GenBank/DDBJ databases">
        <authorList>
            <person name="Rising A."/>
            <person name="Reimegard J."/>
            <person name="Sonavane S."/>
            <person name="Akerstrom W."/>
            <person name="Nylinder S."/>
            <person name="Hedman E."/>
            <person name="Kallberg Y."/>
        </authorList>
    </citation>
    <scope>NUCLEOTIDE SEQUENCE [LARGE SCALE GENOMIC DNA]</scope>
</reference>
<evidence type="ECO:0000256" key="9">
    <source>
        <dbReference type="ARBA" id="ARBA00025162"/>
    </source>
</evidence>
<name>A0AAV1ZE46_9ARAC</name>
<dbReference type="GO" id="GO:0003924">
    <property type="term" value="F:GTPase activity"/>
    <property type="evidence" value="ECO:0007669"/>
    <property type="project" value="InterPro"/>
</dbReference>
<proteinExistence type="inferred from homology"/>
<evidence type="ECO:0000313" key="12">
    <source>
        <dbReference type="EMBL" id="CAL1269850.1"/>
    </source>
</evidence>
<dbReference type="InterPro" id="IPR027417">
    <property type="entry name" value="P-loop_NTPase"/>
</dbReference>
<dbReference type="FunFam" id="3.40.50.10050:FF:000001">
    <property type="entry name" value="Translation initiation factor IF-2"/>
    <property type="match status" value="1"/>
</dbReference>
<protein>
    <recommendedName>
        <fullName evidence="10">Translation initiation factor IF-2, mitochondrial</fullName>
    </recommendedName>
</protein>
<dbReference type="InterPro" id="IPR000795">
    <property type="entry name" value="T_Tr_GTP-bd_dom"/>
</dbReference>
<dbReference type="Proteomes" id="UP001497382">
    <property type="component" value="Unassembled WGS sequence"/>
</dbReference>
<sequence>MRNWLQICFLVKHTPNLHLATSRLLPQKCFHQIISSKLHSHHKTSIENIRTLHTSNSCWKARKTREEKKFKNIIQFKPKSKLPTIQLWRGCNALEIADITKRDLDDVFEAISYLENSQYYDNPELEINDTGALISIAKRLGYRVDFIRNPNLEETKTKKVKDLTRRPPPDVKDLVKRPPVVAIMGHVDHGKTTLLDALRHSSIVSQEFGGITQHIGAFTVNLPQGQITFLDTPGHAAFKAMRARGALATDLVVLVVAADDSIMEQTVESIRFAREADVPIIVAINKIDKPTVDIGKVKNDLLTVGIQVEDLGGEVQAVPISALKKINLDVLTEAILTQAELIGVGGDPKGPVEGVVLEASLDTLKGKVSTALVQRGTLKKGCVLVAGTAWGKVRTMYDEHGKQLTEVTPGMPVQVLGWKSFPLAGDIILQADSEKHARDVVQFREQKLMEEKMLGDQVIIEKKAQMHYEKYRKERQERLMKGRYRKMKNYFREKEVMEDTHPFLSFVLKGDVHGSVEAIMDVVNTYDSHDACRLDVIHSGVGNVTENDVELAETFDGIIYTFNVKVPPEIKKLADEKGIQIKPFNVIYHLIADMKTEISSRLPLVEEEDVLGEANVLQEFLINDKKNKIPVAGCKCTKGILKKNSMCKVIRSDRVIYNGLISSLRHEKSDVETIKKDVECGLMVADTEISFEPGDIIICYDPKSVAQETDWNPGF</sequence>